<dbReference type="RefSeq" id="WP_045984650.1">
    <property type="nucleotide sequence ID" value="NZ_CP063051.1"/>
</dbReference>
<evidence type="ECO:0000313" key="1">
    <source>
        <dbReference type="EMBL" id="KJY77604.1"/>
    </source>
</evidence>
<accession>A0A837GC06</accession>
<dbReference type="EMBL" id="JXXR01000001">
    <property type="protein sequence ID" value="KJY77604.1"/>
    <property type="molecule type" value="Genomic_DNA"/>
</dbReference>
<comment type="caution">
    <text evidence="1">The sequence shown here is derived from an EMBL/GenBank/DDBJ whole genome shotgun (WGS) entry which is preliminary data.</text>
</comment>
<gene>
    <name evidence="1" type="ORF">TW71_00800</name>
</gene>
<name>A0A837GC06_9VIBR</name>
<sequence>MKLVTTTLALAALSFNALASSELPSVVYLDGVAYPLVELDSKKTTNNSAELDITQKEQQQIKQKGFAEMAAAYNFSCRITISNNHYFTNLQPQTATIAHSFEQKCANKAATASLTNLSNASLDLYLFDYTGTTILAGPMRSITAYPANGNYHWIVFNKSTGSRGDGYVKTSNRI</sequence>
<proteinExistence type="predicted"/>
<dbReference type="AlphaFoldDB" id="A0A837GC06"/>
<reference evidence="1" key="1">
    <citation type="journal article" date="2015" name="BMC Genomics">
        <title>Genome mining reveals unlocked bioactive potential of marine Gram-negative bacteria.</title>
        <authorList>
            <person name="Machado H."/>
            <person name="Sonnenschein E.C."/>
            <person name="Melchiorsen J."/>
            <person name="Gram L."/>
        </authorList>
    </citation>
    <scope>NUCLEOTIDE SEQUENCE</scope>
    <source>
        <strain evidence="1">S2052</strain>
    </source>
</reference>
<organism evidence="1">
    <name type="scientific">Vibrio coralliilyticus</name>
    <dbReference type="NCBI Taxonomy" id="190893"/>
    <lineage>
        <taxon>Bacteria</taxon>
        <taxon>Pseudomonadati</taxon>
        <taxon>Pseudomonadota</taxon>
        <taxon>Gammaproteobacteria</taxon>
        <taxon>Vibrionales</taxon>
        <taxon>Vibrionaceae</taxon>
        <taxon>Vibrio</taxon>
    </lineage>
</organism>
<protein>
    <submittedName>
        <fullName evidence="1">Uncharacterized protein</fullName>
    </submittedName>
</protein>